<dbReference type="InterPro" id="IPR050430">
    <property type="entry name" value="Peptidase_S1"/>
</dbReference>
<dbReference type="InterPro" id="IPR001314">
    <property type="entry name" value="Peptidase_S1A"/>
</dbReference>
<keyword evidence="3 6" id="KW-0378">Hydrolase</keyword>
<feature type="chain" id="PRO_5012741955" evidence="7">
    <location>
        <begin position="22"/>
        <end position="246"/>
    </location>
</feature>
<dbReference type="PANTHER" id="PTHR24276:SF98">
    <property type="entry name" value="FI18310P1-RELATED"/>
    <property type="match status" value="1"/>
</dbReference>
<dbReference type="InterPro" id="IPR009003">
    <property type="entry name" value="Peptidase_S1_PA"/>
</dbReference>
<dbReference type="EMBL" id="CP023445">
    <property type="protein sequence ID" value="ATE56793.1"/>
    <property type="molecule type" value="Genomic_DNA"/>
</dbReference>
<name>A0A290ZCU3_9PSEU</name>
<dbReference type="GO" id="GO:0004252">
    <property type="term" value="F:serine-type endopeptidase activity"/>
    <property type="evidence" value="ECO:0007669"/>
    <property type="project" value="InterPro"/>
</dbReference>
<dbReference type="PROSITE" id="PS00135">
    <property type="entry name" value="TRYPSIN_SER"/>
    <property type="match status" value="1"/>
</dbReference>
<evidence type="ECO:0000256" key="4">
    <source>
        <dbReference type="ARBA" id="ARBA00022825"/>
    </source>
</evidence>
<evidence type="ECO:0000256" key="2">
    <source>
        <dbReference type="ARBA" id="ARBA00022670"/>
    </source>
</evidence>
<evidence type="ECO:0000259" key="8">
    <source>
        <dbReference type="PROSITE" id="PS50240"/>
    </source>
</evidence>
<dbReference type="PROSITE" id="PS50240">
    <property type="entry name" value="TRYPSIN_DOM"/>
    <property type="match status" value="1"/>
</dbReference>
<dbReference type="PROSITE" id="PS00134">
    <property type="entry name" value="TRYPSIN_HIS"/>
    <property type="match status" value="1"/>
</dbReference>
<evidence type="ECO:0000256" key="5">
    <source>
        <dbReference type="ARBA" id="ARBA00023157"/>
    </source>
</evidence>
<dbReference type="GO" id="GO:0006508">
    <property type="term" value="P:proteolysis"/>
    <property type="evidence" value="ECO:0007669"/>
    <property type="project" value="UniProtKB-KW"/>
</dbReference>
<sequence length="246" mass="25182">MRLAVFLSVLAVLCGGGVATAAEPRVVGGTRASIAEHPWVVFLAGTTGSQFCGGTLVAPTKVVTAAHCVAGTAPERLVVVAGREDKRTQAGETLRVARIWKHPFYSSAEQGSDVAVLTLVRPVANRVLPLASADPAPGTVAKVLGWGRTAEIGAASQVLLGANVPVMSDQECAADYSRFDPAAMVCAGYPRGGIDTCQGDSGGPLVANGALVGVTSWGEGCARPGQPGVYSRITAYRALIDQQLKG</sequence>
<organism evidence="9 10">
    <name type="scientific">Actinosynnema pretiosum</name>
    <dbReference type="NCBI Taxonomy" id="42197"/>
    <lineage>
        <taxon>Bacteria</taxon>
        <taxon>Bacillati</taxon>
        <taxon>Actinomycetota</taxon>
        <taxon>Actinomycetes</taxon>
        <taxon>Pseudonocardiales</taxon>
        <taxon>Pseudonocardiaceae</taxon>
        <taxon>Actinosynnema</taxon>
    </lineage>
</organism>
<feature type="signal peptide" evidence="7">
    <location>
        <begin position="1"/>
        <end position="21"/>
    </location>
</feature>
<dbReference type="KEGG" id="apre:CNX65_28800"/>
<dbReference type="SUPFAM" id="SSF50494">
    <property type="entry name" value="Trypsin-like serine proteases"/>
    <property type="match status" value="1"/>
</dbReference>
<proteinExistence type="inferred from homology"/>
<dbReference type="FunFam" id="2.40.10.10:FF:000077">
    <property type="entry name" value="Predicted protein"/>
    <property type="match status" value="1"/>
</dbReference>
<dbReference type="PRINTS" id="PR00722">
    <property type="entry name" value="CHYMOTRYPSIN"/>
</dbReference>
<keyword evidence="7" id="KW-0732">Signal</keyword>
<evidence type="ECO:0000313" key="9">
    <source>
        <dbReference type="EMBL" id="ATE56793.1"/>
    </source>
</evidence>
<dbReference type="InterPro" id="IPR001254">
    <property type="entry name" value="Trypsin_dom"/>
</dbReference>
<dbReference type="Pfam" id="PF00089">
    <property type="entry name" value="Trypsin"/>
    <property type="match status" value="1"/>
</dbReference>
<evidence type="ECO:0000256" key="1">
    <source>
        <dbReference type="ARBA" id="ARBA00007664"/>
    </source>
</evidence>
<dbReference type="Proteomes" id="UP000218505">
    <property type="component" value="Chromosome"/>
</dbReference>
<dbReference type="RefSeq" id="WP_096496552.1">
    <property type="nucleotide sequence ID" value="NZ_CP023445.1"/>
</dbReference>
<dbReference type="CDD" id="cd00190">
    <property type="entry name" value="Tryp_SPc"/>
    <property type="match status" value="1"/>
</dbReference>
<dbReference type="Gene3D" id="2.40.10.10">
    <property type="entry name" value="Trypsin-like serine proteases"/>
    <property type="match status" value="1"/>
</dbReference>
<protein>
    <submittedName>
        <fullName evidence="9">Serine protease</fullName>
    </submittedName>
</protein>
<dbReference type="SMART" id="SM00020">
    <property type="entry name" value="Tryp_SPc"/>
    <property type="match status" value="1"/>
</dbReference>
<reference evidence="9" key="1">
    <citation type="submission" date="2017-09" db="EMBL/GenBank/DDBJ databases">
        <title>Complete Genome Sequence of ansamitocin-producing Bacterium Actinosynnema pretiosum X47.</title>
        <authorList>
            <person name="Cao G."/>
            <person name="Zong G."/>
            <person name="Zhong C."/>
            <person name="Fu J."/>
        </authorList>
    </citation>
    <scope>NUCLEOTIDE SEQUENCE [LARGE SCALE GENOMIC DNA]</scope>
    <source>
        <strain evidence="9">X47</strain>
    </source>
</reference>
<keyword evidence="5" id="KW-1015">Disulfide bond</keyword>
<accession>A0A290ZCU3</accession>
<evidence type="ECO:0000256" key="3">
    <source>
        <dbReference type="ARBA" id="ARBA00022801"/>
    </source>
</evidence>
<dbReference type="AlphaFoldDB" id="A0A290ZCU3"/>
<evidence type="ECO:0000256" key="7">
    <source>
        <dbReference type="SAM" id="SignalP"/>
    </source>
</evidence>
<dbReference type="PANTHER" id="PTHR24276">
    <property type="entry name" value="POLYSERASE-RELATED"/>
    <property type="match status" value="1"/>
</dbReference>
<dbReference type="InterPro" id="IPR033116">
    <property type="entry name" value="TRYPSIN_SER"/>
</dbReference>
<keyword evidence="2 6" id="KW-0645">Protease</keyword>
<evidence type="ECO:0000313" key="10">
    <source>
        <dbReference type="Proteomes" id="UP000218505"/>
    </source>
</evidence>
<dbReference type="InterPro" id="IPR043504">
    <property type="entry name" value="Peptidase_S1_PA_chymotrypsin"/>
</dbReference>
<evidence type="ECO:0000256" key="6">
    <source>
        <dbReference type="RuleBase" id="RU363034"/>
    </source>
</evidence>
<keyword evidence="10" id="KW-1185">Reference proteome</keyword>
<gene>
    <name evidence="9" type="ORF">CNX65_28800</name>
</gene>
<comment type="similarity">
    <text evidence="1">Belongs to the peptidase S1 family.</text>
</comment>
<dbReference type="InterPro" id="IPR018114">
    <property type="entry name" value="TRYPSIN_HIS"/>
</dbReference>
<keyword evidence="4 6" id="KW-0720">Serine protease</keyword>
<feature type="domain" description="Peptidase S1" evidence="8">
    <location>
        <begin position="26"/>
        <end position="245"/>
    </location>
</feature>